<accession>A0ABX8NIU2</accession>
<evidence type="ECO:0000313" key="6">
    <source>
        <dbReference type="EMBL" id="QXH56093.1"/>
    </source>
</evidence>
<reference evidence="6 7" key="1">
    <citation type="journal article" date="2021" name="Microorganisms">
        <title>The Ever-Expanding Pseudomonas Genus: Description of 43 New Species and Partition of the Pseudomonas putida Group.</title>
        <authorList>
            <person name="Girard L."/>
            <person name="Lood C."/>
            <person name="Hofte M."/>
            <person name="Vandamme P."/>
            <person name="Rokni-Zadeh H."/>
            <person name="van Noort V."/>
            <person name="Lavigne R."/>
            <person name="De Mot R."/>
        </authorList>
    </citation>
    <scope>NUCLEOTIDE SEQUENCE [LARGE SCALE GENOMIC DNA]</scope>
    <source>
        <strain evidence="6 7">COW77</strain>
    </source>
</reference>
<keyword evidence="7" id="KW-1185">Reference proteome</keyword>
<dbReference type="PROSITE" id="PS50977">
    <property type="entry name" value="HTH_TETR_2"/>
    <property type="match status" value="1"/>
</dbReference>
<evidence type="ECO:0000256" key="3">
    <source>
        <dbReference type="ARBA" id="ARBA00023163"/>
    </source>
</evidence>
<keyword evidence="3" id="KW-0804">Transcription</keyword>
<evidence type="ECO:0000256" key="4">
    <source>
        <dbReference type="PROSITE-ProRule" id="PRU00335"/>
    </source>
</evidence>
<feature type="domain" description="HTH tetR-type" evidence="5">
    <location>
        <begin position="6"/>
        <end position="66"/>
    </location>
</feature>
<dbReference type="Proteomes" id="UP000824010">
    <property type="component" value="Chromosome"/>
</dbReference>
<gene>
    <name evidence="6" type="ORF">KSS90_22660</name>
</gene>
<dbReference type="Pfam" id="PF16925">
    <property type="entry name" value="TetR_C_13"/>
    <property type="match status" value="1"/>
</dbReference>
<feature type="DNA-binding region" description="H-T-H motif" evidence="4">
    <location>
        <begin position="29"/>
        <end position="48"/>
    </location>
</feature>
<dbReference type="InterPro" id="IPR001647">
    <property type="entry name" value="HTH_TetR"/>
</dbReference>
<dbReference type="RefSeq" id="WP_217867344.1">
    <property type="nucleotide sequence ID" value="NZ_CP077077.1"/>
</dbReference>
<name>A0ABX8NIU2_9PSED</name>
<evidence type="ECO:0000256" key="2">
    <source>
        <dbReference type="ARBA" id="ARBA00023125"/>
    </source>
</evidence>
<dbReference type="Pfam" id="PF00440">
    <property type="entry name" value="TetR_N"/>
    <property type="match status" value="1"/>
</dbReference>
<sequence>MTRKISFDYDQALATATDLFWQSGYAATGLRHLLKAMDIGEGSFYNTLGSKKQLYLACLERYEHEVVDERIQVLLAAPSAAAGIRGFFDRVLARLDDPATPSRMCMLAAMQSAEVLADAELRERAERGLTDLQALIRERLREDIERGLLPGTLDADASASLIVTYLQGLWRTALVTFERSAAQRQIDVLLTALGL</sequence>
<dbReference type="PANTHER" id="PTHR47506">
    <property type="entry name" value="TRANSCRIPTIONAL REGULATORY PROTEIN"/>
    <property type="match status" value="1"/>
</dbReference>
<dbReference type="InterPro" id="IPR011075">
    <property type="entry name" value="TetR_C"/>
</dbReference>
<evidence type="ECO:0000256" key="1">
    <source>
        <dbReference type="ARBA" id="ARBA00023015"/>
    </source>
</evidence>
<evidence type="ECO:0000259" key="5">
    <source>
        <dbReference type="PROSITE" id="PS50977"/>
    </source>
</evidence>
<protein>
    <submittedName>
        <fullName evidence="6">TetR/AcrR family transcriptional regulator</fullName>
    </submittedName>
</protein>
<keyword evidence="2 4" id="KW-0238">DNA-binding</keyword>
<organism evidence="6 7">
    <name type="scientific">Pseudomonas maumuensis</name>
    <dbReference type="NCBI Taxonomy" id="2842354"/>
    <lineage>
        <taxon>Bacteria</taxon>
        <taxon>Pseudomonadati</taxon>
        <taxon>Pseudomonadota</taxon>
        <taxon>Gammaproteobacteria</taxon>
        <taxon>Pseudomonadales</taxon>
        <taxon>Pseudomonadaceae</taxon>
        <taxon>Pseudomonas</taxon>
    </lineage>
</organism>
<keyword evidence="1" id="KW-0805">Transcription regulation</keyword>
<dbReference type="EMBL" id="CP077077">
    <property type="protein sequence ID" value="QXH56093.1"/>
    <property type="molecule type" value="Genomic_DNA"/>
</dbReference>
<proteinExistence type="predicted"/>
<dbReference type="PANTHER" id="PTHR47506:SF1">
    <property type="entry name" value="HTH-TYPE TRANSCRIPTIONAL REGULATOR YJDC"/>
    <property type="match status" value="1"/>
</dbReference>
<evidence type="ECO:0000313" key="7">
    <source>
        <dbReference type="Proteomes" id="UP000824010"/>
    </source>
</evidence>